<organism evidence="6 7">
    <name type="scientific">Trifolium subterraneum</name>
    <name type="common">Subterranean clover</name>
    <dbReference type="NCBI Taxonomy" id="3900"/>
    <lineage>
        <taxon>Eukaryota</taxon>
        <taxon>Viridiplantae</taxon>
        <taxon>Streptophyta</taxon>
        <taxon>Embryophyta</taxon>
        <taxon>Tracheophyta</taxon>
        <taxon>Spermatophyta</taxon>
        <taxon>Magnoliopsida</taxon>
        <taxon>eudicotyledons</taxon>
        <taxon>Gunneridae</taxon>
        <taxon>Pentapetalae</taxon>
        <taxon>rosids</taxon>
        <taxon>fabids</taxon>
        <taxon>Fabales</taxon>
        <taxon>Fabaceae</taxon>
        <taxon>Papilionoideae</taxon>
        <taxon>50 kb inversion clade</taxon>
        <taxon>NPAAA clade</taxon>
        <taxon>Hologalegina</taxon>
        <taxon>IRL clade</taxon>
        <taxon>Trifolieae</taxon>
        <taxon>Trifolium</taxon>
    </lineage>
</organism>
<gene>
    <name evidence="6" type="ORF">TSUD_418190</name>
</gene>
<evidence type="ECO:0000256" key="3">
    <source>
        <dbReference type="ARBA" id="ARBA00023125"/>
    </source>
</evidence>
<dbReference type="OrthoDB" id="10347643at2759"/>
<evidence type="ECO:0000256" key="5">
    <source>
        <dbReference type="ARBA" id="ARBA00023242"/>
    </source>
</evidence>
<evidence type="ECO:0000256" key="1">
    <source>
        <dbReference type="ARBA" id="ARBA00004123"/>
    </source>
</evidence>
<feature type="non-terminal residue" evidence="6">
    <location>
        <position position="242"/>
    </location>
</feature>
<evidence type="ECO:0000256" key="4">
    <source>
        <dbReference type="ARBA" id="ARBA00023163"/>
    </source>
</evidence>
<accession>A0A1B5Z908</accession>
<evidence type="ECO:0008006" key="8">
    <source>
        <dbReference type="Google" id="ProtNLM"/>
    </source>
</evidence>
<protein>
    <recommendedName>
        <fullName evidence="8">TF-B3 domain-containing protein</fullName>
    </recommendedName>
</protein>
<comment type="caution">
    <text evidence="6">The sequence shown here is derived from an EMBL/GenBank/DDBJ whole genome shotgun (WGS) entry which is preliminary data.</text>
</comment>
<sequence length="242" mass="28399">MAEPVARVLQRPTKGFFSTVHVIGKVEGEVEKTFYEDFKTELGNIWHLYDSKRRVHFIVEFNSDDDVPRITTGWVTIRDYYRFDGHHQIFFRYLGTNQFQIIPTEEPITPDLFPTWHTQSRALRKAVTFTINMAEDPESVPYLKFPQDMGEYLWNTGLDEIYIVGTIREQHKCELTYQMDPFEVTISRGWREVVGINGFKVGDRLLFNTSNIYENHMFYQTTLSPPNAIGYEGADDPFYIPE</sequence>
<dbReference type="InterPro" id="IPR015300">
    <property type="entry name" value="DNA-bd_pseudobarrel_sf"/>
</dbReference>
<dbReference type="AlphaFoldDB" id="A0A1B5Z908"/>
<dbReference type="GO" id="GO:0003677">
    <property type="term" value="F:DNA binding"/>
    <property type="evidence" value="ECO:0007669"/>
    <property type="project" value="UniProtKB-KW"/>
</dbReference>
<dbReference type="SUPFAM" id="SSF101936">
    <property type="entry name" value="DNA-binding pseudobarrel domain"/>
    <property type="match status" value="1"/>
</dbReference>
<keyword evidence="7" id="KW-1185">Reference proteome</keyword>
<keyword evidence="4" id="KW-0804">Transcription</keyword>
<proteinExistence type="predicted"/>
<keyword evidence="2" id="KW-0805">Transcription regulation</keyword>
<keyword evidence="5" id="KW-0539">Nucleus</keyword>
<dbReference type="GO" id="GO:0005634">
    <property type="term" value="C:nucleus"/>
    <property type="evidence" value="ECO:0007669"/>
    <property type="project" value="UniProtKB-SubCell"/>
</dbReference>
<name>A0A1B5Z908_TRISU</name>
<evidence type="ECO:0000313" key="6">
    <source>
        <dbReference type="EMBL" id="GAU10596.1"/>
    </source>
</evidence>
<reference evidence="7" key="1">
    <citation type="journal article" date="2017" name="Front. Plant Sci.">
        <title>Climate Clever Clovers: New Paradigm to Reduce the Environmental Footprint of Ruminants by Breeding Low Methanogenic Forages Utilizing Haplotype Variation.</title>
        <authorList>
            <person name="Kaur P."/>
            <person name="Appels R."/>
            <person name="Bayer P.E."/>
            <person name="Keeble-Gagnere G."/>
            <person name="Wang J."/>
            <person name="Hirakawa H."/>
            <person name="Shirasawa K."/>
            <person name="Vercoe P."/>
            <person name="Stefanova K."/>
            <person name="Durmic Z."/>
            <person name="Nichols P."/>
            <person name="Revell C."/>
            <person name="Isobe S.N."/>
            <person name="Edwards D."/>
            <person name="Erskine W."/>
        </authorList>
    </citation>
    <scope>NUCLEOTIDE SEQUENCE [LARGE SCALE GENOMIC DNA]</scope>
    <source>
        <strain evidence="7">cv. Daliak</strain>
    </source>
</reference>
<dbReference type="Proteomes" id="UP000242715">
    <property type="component" value="Unassembled WGS sequence"/>
</dbReference>
<evidence type="ECO:0000313" key="7">
    <source>
        <dbReference type="Proteomes" id="UP000242715"/>
    </source>
</evidence>
<comment type="subcellular location">
    <subcellularLocation>
        <location evidence="1">Nucleus</location>
    </subcellularLocation>
</comment>
<dbReference type="EMBL" id="BCLP01042260">
    <property type="protein sequence ID" value="GAU10596.1"/>
    <property type="molecule type" value="Genomic_DNA"/>
</dbReference>
<keyword evidence="3" id="KW-0238">DNA-binding</keyword>
<evidence type="ECO:0000256" key="2">
    <source>
        <dbReference type="ARBA" id="ARBA00023015"/>
    </source>
</evidence>